<evidence type="ECO:0000313" key="2">
    <source>
        <dbReference type="EMBL" id="OOC10053.1"/>
    </source>
</evidence>
<feature type="chain" id="PRO_5012911759" evidence="1">
    <location>
        <begin position="22"/>
        <end position="260"/>
    </location>
</feature>
<comment type="caution">
    <text evidence="2">The sequence shown here is derived from an EMBL/GenBank/DDBJ whole genome shotgun (WGS) entry which is preliminary data.</text>
</comment>
<dbReference type="Proteomes" id="UP000189177">
    <property type="component" value="Unassembled WGS sequence"/>
</dbReference>
<organism evidence="2 3">
    <name type="scientific">Thioalkalivibrio halophilus</name>
    <dbReference type="NCBI Taxonomy" id="252474"/>
    <lineage>
        <taxon>Bacteria</taxon>
        <taxon>Pseudomonadati</taxon>
        <taxon>Pseudomonadota</taxon>
        <taxon>Gammaproteobacteria</taxon>
        <taxon>Chromatiales</taxon>
        <taxon>Ectothiorhodospiraceae</taxon>
        <taxon>Thioalkalivibrio</taxon>
    </lineage>
</organism>
<name>A0A1V2ZYZ0_9GAMM</name>
<keyword evidence="3" id="KW-1185">Reference proteome</keyword>
<reference evidence="2 3" key="1">
    <citation type="submission" date="2017-02" db="EMBL/GenBank/DDBJ databases">
        <title>Genomic diversity within the haloalkaliphilic genus Thioalkalivibrio.</title>
        <authorList>
            <person name="Ahn A.-C."/>
            <person name="Meier-Kolthoff J."/>
            <person name="Overmars L."/>
            <person name="Richter M."/>
            <person name="Woyke T."/>
            <person name="Sorokin D.Y."/>
            <person name="Muyzer G."/>
        </authorList>
    </citation>
    <scope>NUCLEOTIDE SEQUENCE [LARGE SCALE GENOMIC DNA]</scope>
    <source>
        <strain evidence="2 3">HL17</strain>
    </source>
</reference>
<dbReference type="STRING" id="252474.B1A74_07675"/>
<evidence type="ECO:0000313" key="3">
    <source>
        <dbReference type="Proteomes" id="UP000189177"/>
    </source>
</evidence>
<protein>
    <submittedName>
        <fullName evidence="2">Integrating conjugative element protein</fullName>
    </submittedName>
</protein>
<dbReference type="InterPro" id="IPR021844">
    <property type="entry name" value="Integr_conj_element_PFL4704"/>
</dbReference>
<dbReference type="EMBL" id="MUZR01000024">
    <property type="protein sequence ID" value="OOC10053.1"/>
    <property type="molecule type" value="Genomic_DNA"/>
</dbReference>
<gene>
    <name evidence="2" type="ORF">B1A74_07675</name>
</gene>
<sequence>MRPILAIALIAALAGPVSATAGDSPDRITWDGAPVQVTLPVGQERLIRFPAGHVRVGLPPHIDDQVRVFSNDGIAYLKAQSSFGPARAVIADVESGATFMLDLSAEDGARANEVVIHRPGSRRDHATDVPDAEPDHQNLDYVALTRFASQSLYGPSRLAPQMPGVRQVSLNQEPVRLVRGAAVTAEPLAAWRGGRWYVTAVKLRNATESPVTLDPRDLRGDWLTATFQHARLHPAGHEADTTAVYVVSDRPFDESFWGVR</sequence>
<dbReference type="AlphaFoldDB" id="A0A1V2ZYZ0"/>
<evidence type="ECO:0000256" key="1">
    <source>
        <dbReference type="SAM" id="SignalP"/>
    </source>
</evidence>
<dbReference type="NCBIfam" id="TIGR03749">
    <property type="entry name" value="conj_TIGR03749"/>
    <property type="match status" value="1"/>
</dbReference>
<dbReference type="Pfam" id="PF11920">
    <property type="entry name" value="DUF3438"/>
    <property type="match status" value="1"/>
</dbReference>
<feature type="signal peptide" evidence="1">
    <location>
        <begin position="1"/>
        <end position="21"/>
    </location>
</feature>
<dbReference type="OrthoDB" id="7064293at2"/>
<proteinExistence type="predicted"/>
<accession>A0A1V2ZYZ0</accession>
<dbReference type="RefSeq" id="WP_077244265.1">
    <property type="nucleotide sequence ID" value="NZ_MUZR01000024.1"/>
</dbReference>
<keyword evidence="1" id="KW-0732">Signal</keyword>